<dbReference type="InterPro" id="IPR019734">
    <property type="entry name" value="TPR_rpt"/>
</dbReference>
<gene>
    <name evidence="2" type="ORF">GCM10017083_29550</name>
</gene>
<proteinExistence type="predicted"/>
<dbReference type="Gene3D" id="1.25.40.10">
    <property type="entry name" value="Tetratricopeptide repeat domain"/>
    <property type="match status" value="1"/>
</dbReference>
<keyword evidence="3" id="KW-1185">Reference proteome</keyword>
<keyword evidence="1" id="KW-0802">TPR repeat</keyword>
<dbReference type="InterPro" id="IPR011990">
    <property type="entry name" value="TPR-like_helical_dom_sf"/>
</dbReference>
<evidence type="ECO:0000313" key="2">
    <source>
        <dbReference type="EMBL" id="GHD53168.1"/>
    </source>
</evidence>
<dbReference type="SMART" id="SM00028">
    <property type="entry name" value="TPR"/>
    <property type="match status" value="3"/>
</dbReference>
<evidence type="ECO:0000313" key="3">
    <source>
        <dbReference type="Proteomes" id="UP000630353"/>
    </source>
</evidence>
<dbReference type="SUPFAM" id="SSF48452">
    <property type="entry name" value="TPR-like"/>
    <property type="match status" value="1"/>
</dbReference>
<dbReference type="Pfam" id="PF00515">
    <property type="entry name" value="TPR_1"/>
    <property type="match status" value="1"/>
</dbReference>
<evidence type="ECO:0000256" key="1">
    <source>
        <dbReference type="PROSITE-ProRule" id="PRU00339"/>
    </source>
</evidence>
<dbReference type="Proteomes" id="UP000630353">
    <property type="component" value="Unassembled WGS sequence"/>
</dbReference>
<dbReference type="PANTHER" id="PTHR12558">
    <property type="entry name" value="CELL DIVISION CYCLE 16,23,27"/>
    <property type="match status" value="1"/>
</dbReference>
<feature type="repeat" description="TPR" evidence="1">
    <location>
        <begin position="99"/>
        <end position="132"/>
    </location>
</feature>
<dbReference type="PANTHER" id="PTHR12558:SF13">
    <property type="entry name" value="CELL DIVISION CYCLE PROTEIN 27 HOMOLOG"/>
    <property type="match status" value="1"/>
</dbReference>
<reference evidence="2" key="2">
    <citation type="submission" date="2020-09" db="EMBL/GenBank/DDBJ databases">
        <authorList>
            <person name="Sun Q."/>
            <person name="Kim S."/>
        </authorList>
    </citation>
    <scope>NUCLEOTIDE SEQUENCE</scope>
    <source>
        <strain evidence="2">KCTC 42651</strain>
    </source>
</reference>
<dbReference type="AlphaFoldDB" id="A0A918XUC7"/>
<dbReference type="Pfam" id="PF13432">
    <property type="entry name" value="TPR_16"/>
    <property type="match status" value="1"/>
</dbReference>
<dbReference type="EMBL" id="BMZS01000006">
    <property type="protein sequence ID" value="GHD53168.1"/>
    <property type="molecule type" value="Genomic_DNA"/>
</dbReference>
<accession>A0A918XUC7</accession>
<reference evidence="2" key="1">
    <citation type="journal article" date="2014" name="Int. J. Syst. Evol. Microbiol.">
        <title>Complete genome sequence of Corynebacterium casei LMG S-19264T (=DSM 44701T), isolated from a smear-ripened cheese.</title>
        <authorList>
            <consortium name="US DOE Joint Genome Institute (JGI-PGF)"/>
            <person name="Walter F."/>
            <person name="Albersmeier A."/>
            <person name="Kalinowski J."/>
            <person name="Ruckert C."/>
        </authorList>
    </citation>
    <scope>NUCLEOTIDE SEQUENCE</scope>
    <source>
        <strain evidence="2">KCTC 42651</strain>
    </source>
</reference>
<evidence type="ECO:0008006" key="4">
    <source>
        <dbReference type="Google" id="ProtNLM"/>
    </source>
</evidence>
<name>A0A918XUC7_9PROT</name>
<organism evidence="2 3">
    <name type="scientific">Thalassobaculum fulvum</name>
    <dbReference type="NCBI Taxonomy" id="1633335"/>
    <lineage>
        <taxon>Bacteria</taxon>
        <taxon>Pseudomonadati</taxon>
        <taxon>Pseudomonadota</taxon>
        <taxon>Alphaproteobacteria</taxon>
        <taxon>Rhodospirillales</taxon>
        <taxon>Thalassobaculaceae</taxon>
        <taxon>Thalassobaculum</taxon>
    </lineage>
</organism>
<protein>
    <recommendedName>
        <fullName evidence="4">Tetratricopeptide repeat protein</fullName>
    </recommendedName>
</protein>
<dbReference type="PROSITE" id="PS50005">
    <property type="entry name" value="TPR"/>
    <property type="match status" value="1"/>
</dbReference>
<dbReference type="RefSeq" id="WP_189990894.1">
    <property type="nucleotide sequence ID" value="NZ_BMZS01000006.1"/>
</dbReference>
<sequence>MRGPGRGRGRGGIGGLEGLYRKVTASRPDDARTLNVKSVLALENGRVAEAAELIGRALVIEPAERTYLFHMAKVCARGGWWHEAADALRHAIYVNPRDAECWYGLGVAFKELGEPDQAAVCWQQCLLFEPGHAGAQEALAQGQR</sequence>
<comment type="caution">
    <text evidence="2">The sequence shown here is derived from an EMBL/GenBank/DDBJ whole genome shotgun (WGS) entry which is preliminary data.</text>
</comment>